<dbReference type="EMBL" id="JAMRXG010000017">
    <property type="protein sequence ID" value="MCM6777729.1"/>
    <property type="molecule type" value="Genomic_DNA"/>
</dbReference>
<gene>
    <name evidence="1" type="ORF">NDR86_30020</name>
</gene>
<evidence type="ECO:0000313" key="1">
    <source>
        <dbReference type="EMBL" id="MCM6777729.1"/>
    </source>
</evidence>
<name>A0A9X2J0E3_9NOCA</name>
<dbReference type="Proteomes" id="UP001139157">
    <property type="component" value="Unassembled WGS sequence"/>
</dbReference>
<reference evidence="1" key="1">
    <citation type="submission" date="2022-06" db="EMBL/GenBank/DDBJ databases">
        <title>Novel species in genus nocardia.</title>
        <authorList>
            <person name="Li F."/>
        </authorList>
    </citation>
    <scope>NUCLEOTIDE SEQUENCE</scope>
    <source>
        <strain evidence="1">CDC141</strain>
    </source>
</reference>
<dbReference type="RefSeq" id="WP_251917133.1">
    <property type="nucleotide sequence ID" value="NZ_JAMRXG010000017.1"/>
</dbReference>
<accession>A0A9X2J0E3</accession>
<keyword evidence="2" id="KW-1185">Reference proteome</keyword>
<proteinExistence type="predicted"/>
<comment type="caution">
    <text evidence="1">The sequence shown here is derived from an EMBL/GenBank/DDBJ whole genome shotgun (WGS) entry which is preliminary data.</text>
</comment>
<organism evidence="1 2">
    <name type="scientific">Nocardia pulmonis</name>
    <dbReference type="NCBI Taxonomy" id="2951408"/>
    <lineage>
        <taxon>Bacteria</taxon>
        <taxon>Bacillati</taxon>
        <taxon>Actinomycetota</taxon>
        <taxon>Actinomycetes</taxon>
        <taxon>Mycobacteriales</taxon>
        <taxon>Nocardiaceae</taxon>
        <taxon>Nocardia</taxon>
    </lineage>
</organism>
<dbReference type="AlphaFoldDB" id="A0A9X2J0E3"/>
<protein>
    <submittedName>
        <fullName evidence="1">Uncharacterized protein</fullName>
    </submittedName>
</protein>
<evidence type="ECO:0000313" key="2">
    <source>
        <dbReference type="Proteomes" id="UP001139157"/>
    </source>
</evidence>
<sequence length="198" mass="21987">MSKFVPSDDDIIRALHPSDTGTGLLGDHPRSILEIAIRAAGQHDIQPPKLPVQESDTDLWGRIVSFYQLRRSLDRLAETGVLIVGTGREWLDRHPPTSDRSRPEFHARHVWRNVLGSNPRGRYWATAESVRRWEDEDAARAAMSNRANGTNITLEITAATNQTEDLPPLLDVLRNIGGTAAALGFTVRLLADGEEIEP</sequence>